<reference evidence="2" key="1">
    <citation type="journal article" date="2024" name="Proc. Natl. Acad. Sci. U.S.A.">
        <title>Extraordinary preservation of gene collinearity over three hundred million years revealed in homosporous lycophytes.</title>
        <authorList>
            <person name="Li C."/>
            <person name="Wickell D."/>
            <person name="Kuo L.Y."/>
            <person name="Chen X."/>
            <person name="Nie B."/>
            <person name="Liao X."/>
            <person name="Peng D."/>
            <person name="Ji J."/>
            <person name="Jenkins J."/>
            <person name="Williams M."/>
            <person name="Shu S."/>
            <person name="Plott C."/>
            <person name="Barry K."/>
            <person name="Rajasekar S."/>
            <person name="Grimwood J."/>
            <person name="Han X."/>
            <person name="Sun S."/>
            <person name="Hou Z."/>
            <person name="He W."/>
            <person name="Dai G."/>
            <person name="Sun C."/>
            <person name="Schmutz J."/>
            <person name="Leebens-Mack J.H."/>
            <person name="Li F.W."/>
            <person name="Wang L."/>
        </authorList>
    </citation>
    <scope>NUCLEOTIDE SEQUENCE [LARGE SCALE GENOMIC DNA]</scope>
    <source>
        <strain evidence="2">cv. PW_Plant_1</strain>
    </source>
</reference>
<accession>A0ACC2CAP5</accession>
<evidence type="ECO:0000313" key="1">
    <source>
        <dbReference type="EMBL" id="KAJ7539031.1"/>
    </source>
</evidence>
<name>A0ACC2CAP5_DIPCM</name>
<organism evidence="1 2">
    <name type="scientific">Diphasiastrum complanatum</name>
    <name type="common">Issler's clubmoss</name>
    <name type="synonym">Lycopodium complanatum</name>
    <dbReference type="NCBI Taxonomy" id="34168"/>
    <lineage>
        <taxon>Eukaryota</taxon>
        <taxon>Viridiplantae</taxon>
        <taxon>Streptophyta</taxon>
        <taxon>Embryophyta</taxon>
        <taxon>Tracheophyta</taxon>
        <taxon>Lycopodiopsida</taxon>
        <taxon>Lycopodiales</taxon>
        <taxon>Lycopodiaceae</taxon>
        <taxon>Lycopodioideae</taxon>
        <taxon>Diphasiastrum</taxon>
    </lineage>
</organism>
<proteinExistence type="predicted"/>
<protein>
    <submittedName>
        <fullName evidence="1">Uncharacterized protein</fullName>
    </submittedName>
</protein>
<sequence>MGRPLVYDVWQKPASSFLIALCSAVWLYIQKKNVGYADVGLSHEAIFSDGQHWRLLTSSFSHISFLHLVFNMSALWSLGVVERLKEAGLGIDYYIQYTLILLILSPLAVLVMYHILIHRFKLDYYKRVTAVGYSCIVFGWMTILAAKQPSSKLELFGVLSLPISFAPFESLVFTSIIAPQASFVGHLAGILVGYLIAWGVIQGMSNYWATTITFWLLLLFLYSMHQTTSYHLPFLHIEPVTDSSLPAVGSISLSNGSTRHASIFPLTGSQLV</sequence>
<keyword evidence="2" id="KW-1185">Reference proteome</keyword>
<evidence type="ECO:0000313" key="2">
    <source>
        <dbReference type="Proteomes" id="UP001162992"/>
    </source>
</evidence>
<comment type="caution">
    <text evidence="1">The sequence shown here is derived from an EMBL/GenBank/DDBJ whole genome shotgun (WGS) entry which is preliminary data.</text>
</comment>
<dbReference type="Proteomes" id="UP001162992">
    <property type="component" value="Chromosome 11"/>
</dbReference>
<dbReference type="EMBL" id="CM055102">
    <property type="protein sequence ID" value="KAJ7539031.1"/>
    <property type="molecule type" value="Genomic_DNA"/>
</dbReference>
<gene>
    <name evidence="1" type="ORF">O6H91_11G074100</name>
</gene>